<evidence type="ECO:0000259" key="1">
    <source>
        <dbReference type="Pfam" id="PF17775"/>
    </source>
</evidence>
<gene>
    <name evidence="2" type="ORF">GZ78_10395</name>
</gene>
<evidence type="ECO:0000313" key="3">
    <source>
        <dbReference type="Proteomes" id="UP000028073"/>
    </source>
</evidence>
<dbReference type="InterPro" id="IPR032710">
    <property type="entry name" value="NTF2-like_dom_sf"/>
</dbReference>
<dbReference type="eggNOG" id="COG3012">
    <property type="taxonomic scope" value="Bacteria"/>
</dbReference>
<dbReference type="PANTHER" id="PTHR33747">
    <property type="entry name" value="UPF0225 PROTEIN SCO1677"/>
    <property type="match status" value="1"/>
</dbReference>
<sequence length="157" mass="17543">MPEKTECPCGSGEEYASCCGQYHSGQAAPTAEALMRSRFSAYYLKNTDYLIATTWTRQIDGIDKAGIHKRADTTQWTRLDIVSTEAGTPSDTKGKVEFKAWFLNPATGQEEAHHERSDFIKEQGQWYFIYPDVPAKLPGRNDPCLCGSGKKYKKCCG</sequence>
<keyword evidence="3" id="KW-1185">Reference proteome</keyword>
<dbReference type="SUPFAM" id="SSF103642">
    <property type="entry name" value="Sec-C motif"/>
    <property type="match status" value="2"/>
</dbReference>
<dbReference type="Pfam" id="PF02810">
    <property type="entry name" value="SEC-C"/>
    <property type="match status" value="2"/>
</dbReference>
<dbReference type="Pfam" id="PF17775">
    <property type="entry name" value="YchJ_M-like"/>
    <property type="match status" value="1"/>
</dbReference>
<dbReference type="NCBIfam" id="NF001213">
    <property type="entry name" value="PRK00183.1"/>
    <property type="match status" value="1"/>
</dbReference>
<dbReference type="AlphaFoldDB" id="A0A081NHS7"/>
<dbReference type="Proteomes" id="UP000028073">
    <property type="component" value="Unassembled WGS sequence"/>
</dbReference>
<evidence type="ECO:0000313" key="2">
    <source>
        <dbReference type="EMBL" id="KEQ18000.1"/>
    </source>
</evidence>
<dbReference type="InterPro" id="IPR004027">
    <property type="entry name" value="SEC_C_motif"/>
</dbReference>
<organism evidence="2 3">
    <name type="scientific">Endozoicomonas numazuensis</name>
    <dbReference type="NCBI Taxonomy" id="1137799"/>
    <lineage>
        <taxon>Bacteria</taxon>
        <taxon>Pseudomonadati</taxon>
        <taxon>Pseudomonadota</taxon>
        <taxon>Gammaproteobacteria</taxon>
        <taxon>Oceanospirillales</taxon>
        <taxon>Endozoicomonadaceae</taxon>
        <taxon>Endozoicomonas</taxon>
    </lineage>
</organism>
<dbReference type="OrthoDB" id="21421at2"/>
<feature type="domain" description="YchJ-like middle NTF2-like" evidence="1">
    <location>
        <begin position="30"/>
        <end position="129"/>
    </location>
</feature>
<dbReference type="Gene3D" id="3.10.450.50">
    <property type="match status" value="1"/>
</dbReference>
<name>A0A081NHS7_9GAMM</name>
<dbReference type="SUPFAM" id="SSF54427">
    <property type="entry name" value="NTF2-like"/>
    <property type="match status" value="1"/>
</dbReference>
<dbReference type="EMBL" id="JOKH01000002">
    <property type="protein sequence ID" value="KEQ18000.1"/>
    <property type="molecule type" value="Genomic_DNA"/>
</dbReference>
<reference evidence="2 3" key="1">
    <citation type="submission" date="2014-06" db="EMBL/GenBank/DDBJ databases">
        <title>Whole Genome Sequences of Three Symbiotic Endozoicomonas Bacteria.</title>
        <authorList>
            <person name="Neave M.J."/>
            <person name="Apprill A."/>
            <person name="Voolstra C.R."/>
        </authorList>
    </citation>
    <scope>NUCLEOTIDE SEQUENCE [LARGE SCALE GENOMIC DNA]</scope>
    <source>
        <strain evidence="2 3">DSM 25634</strain>
    </source>
</reference>
<dbReference type="NCBIfam" id="NF002449">
    <property type="entry name" value="PRK01617.1"/>
    <property type="match status" value="1"/>
</dbReference>
<proteinExistence type="predicted"/>
<dbReference type="STRING" id="1137799.GZ78_10395"/>
<dbReference type="RefSeq" id="WP_034836296.1">
    <property type="nucleotide sequence ID" value="NZ_JOKH01000002.1"/>
</dbReference>
<dbReference type="PANTHER" id="PTHR33747:SF1">
    <property type="entry name" value="ADENYLATE CYCLASE-ASSOCIATED CAP C-TERMINAL DOMAIN-CONTAINING PROTEIN"/>
    <property type="match status" value="1"/>
</dbReference>
<dbReference type="InterPro" id="IPR048469">
    <property type="entry name" value="YchJ-like_M"/>
</dbReference>
<protein>
    <recommendedName>
        <fullName evidence="1">YchJ-like middle NTF2-like domain-containing protein</fullName>
    </recommendedName>
</protein>
<comment type="caution">
    <text evidence="2">The sequence shown here is derived from an EMBL/GenBank/DDBJ whole genome shotgun (WGS) entry which is preliminary data.</text>
</comment>
<accession>A0A081NHS7</accession>
<dbReference type="NCBIfam" id="NF002486">
    <property type="entry name" value="PRK01752.1"/>
    <property type="match status" value="1"/>
</dbReference>